<keyword evidence="1" id="KW-0560">Oxidoreductase</keyword>
<protein>
    <recommendedName>
        <fullName evidence="2">FAD-dependent oxidoreductase domain-containing protein 1</fullName>
    </recommendedName>
</protein>
<gene>
    <name evidence="6" type="primary">LOC112290472</name>
    <name evidence="5" type="ORF">PHYPA_017803</name>
</gene>
<accession>A0A2K1JN55</accession>
<dbReference type="SUPFAM" id="SSF54373">
    <property type="entry name" value="FAD-linked reductases, C-terminal domain"/>
    <property type="match status" value="1"/>
</dbReference>
<organism evidence="5">
    <name type="scientific">Physcomitrium patens</name>
    <name type="common">Spreading-leaved earth moss</name>
    <name type="synonym">Physcomitrella patens</name>
    <dbReference type="NCBI Taxonomy" id="3218"/>
    <lineage>
        <taxon>Eukaryota</taxon>
        <taxon>Viridiplantae</taxon>
        <taxon>Streptophyta</taxon>
        <taxon>Embryophyta</taxon>
        <taxon>Bryophyta</taxon>
        <taxon>Bryophytina</taxon>
        <taxon>Bryopsida</taxon>
        <taxon>Funariidae</taxon>
        <taxon>Funariales</taxon>
        <taxon>Funariaceae</taxon>
        <taxon>Physcomitrium</taxon>
    </lineage>
</organism>
<reference evidence="6" key="3">
    <citation type="submission" date="2020-12" db="UniProtKB">
        <authorList>
            <consortium name="EnsemblPlants"/>
        </authorList>
    </citation>
    <scope>IDENTIFICATION</scope>
</reference>
<dbReference type="OrthoDB" id="498204at2759"/>
<evidence type="ECO:0000256" key="1">
    <source>
        <dbReference type="ARBA" id="ARBA00023002"/>
    </source>
</evidence>
<dbReference type="STRING" id="3218.A0A2K1JN55"/>
<reference evidence="5 7" key="2">
    <citation type="journal article" date="2018" name="Plant J.">
        <title>The Physcomitrella patens chromosome-scale assembly reveals moss genome structure and evolution.</title>
        <authorList>
            <person name="Lang D."/>
            <person name="Ullrich K.K."/>
            <person name="Murat F."/>
            <person name="Fuchs J."/>
            <person name="Jenkins J."/>
            <person name="Haas F.B."/>
            <person name="Piednoel M."/>
            <person name="Gundlach H."/>
            <person name="Van Bel M."/>
            <person name="Meyberg R."/>
            <person name="Vives C."/>
            <person name="Morata J."/>
            <person name="Symeonidi A."/>
            <person name="Hiss M."/>
            <person name="Muchero W."/>
            <person name="Kamisugi Y."/>
            <person name="Saleh O."/>
            <person name="Blanc G."/>
            <person name="Decker E.L."/>
            <person name="van Gessel N."/>
            <person name="Grimwood J."/>
            <person name="Hayes R.D."/>
            <person name="Graham S.W."/>
            <person name="Gunter L.E."/>
            <person name="McDaniel S.F."/>
            <person name="Hoernstein S.N.W."/>
            <person name="Larsson A."/>
            <person name="Li F.W."/>
            <person name="Perroud P.F."/>
            <person name="Phillips J."/>
            <person name="Ranjan P."/>
            <person name="Rokshar D.S."/>
            <person name="Rothfels C.J."/>
            <person name="Schneider L."/>
            <person name="Shu S."/>
            <person name="Stevenson D.W."/>
            <person name="Thummler F."/>
            <person name="Tillich M."/>
            <person name="Villarreal Aguilar J.C."/>
            <person name="Widiez T."/>
            <person name="Wong G.K."/>
            <person name="Wymore A."/>
            <person name="Zhang Y."/>
            <person name="Zimmer A.D."/>
            <person name="Quatrano R.S."/>
            <person name="Mayer K.F.X."/>
            <person name="Goodstein D."/>
            <person name="Casacuberta J.M."/>
            <person name="Vandepoele K."/>
            <person name="Reski R."/>
            <person name="Cuming A.C."/>
            <person name="Tuskan G.A."/>
            <person name="Maumus F."/>
            <person name="Salse J."/>
            <person name="Schmutz J."/>
            <person name="Rensing S.A."/>
        </authorList>
    </citation>
    <scope>NUCLEOTIDE SEQUENCE [LARGE SCALE GENOMIC DNA]</scope>
    <source>
        <strain evidence="6 7">cv. Gransden 2004</strain>
    </source>
</reference>
<evidence type="ECO:0000313" key="6">
    <source>
        <dbReference type="EnsemblPlants" id="Pp3c13_24490V3.1"/>
    </source>
</evidence>
<dbReference type="Pfam" id="PF01266">
    <property type="entry name" value="DAO"/>
    <property type="match status" value="1"/>
</dbReference>
<feature type="domain" description="FAD dependent oxidoreductase" evidence="4">
    <location>
        <begin position="93"/>
        <end position="499"/>
    </location>
</feature>
<reference evidence="5 7" key="1">
    <citation type="journal article" date="2008" name="Science">
        <title>The Physcomitrella genome reveals evolutionary insights into the conquest of land by plants.</title>
        <authorList>
            <person name="Rensing S."/>
            <person name="Lang D."/>
            <person name="Zimmer A."/>
            <person name="Terry A."/>
            <person name="Salamov A."/>
            <person name="Shapiro H."/>
            <person name="Nishiyama T."/>
            <person name="Perroud P.-F."/>
            <person name="Lindquist E."/>
            <person name="Kamisugi Y."/>
            <person name="Tanahashi T."/>
            <person name="Sakakibara K."/>
            <person name="Fujita T."/>
            <person name="Oishi K."/>
            <person name="Shin-I T."/>
            <person name="Kuroki Y."/>
            <person name="Toyoda A."/>
            <person name="Suzuki Y."/>
            <person name="Hashimoto A."/>
            <person name="Yamaguchi K."/>
            <person name="Sugano A."/>
            <person name="Kohara Y."/>
            <person name="Fujiyama A."/>
            <person name="Anterola A."/>
            <person name="Aoki S."/>
            <person name="Ashton N."/>
            <person name="Barbazuk W.B."/>
            <person name="Barker E."/>
            <person name="Bennetzen J."/>
            <person name="Bezanilla M."/>
            <person name="Blankenship R."/>
            <person name="Cho S.H."/>
            <person name="Dutcher S."/>
            <person name="Estelle M."/>
            <person name="Fawcett J.A."/>
            <person name="Gundlach H."/>
            <person name="Hanada K."/>
            <person name="Heyl A."/>
            <person name="Hicks K.A."/>
            <person name="Hugh J."/>
            <person name="Lohr M."/>
            <person name="Mayer K."/>
            <person name="Melkozernov A."/>
            <person name="Murata T."/>
            <person name="Nelson D."/>
            <person name="Pils B."/>
            <person name="Prigge M."/>
            <person name="Reiss B."/>
            <person name="Renner T."/>
            <person name="Rombauts S."/>
            <person name="Rushton P."/>
            <person name="Sanderfoot A."/>
            <person name="Schween G."/>
            <person name="Shiu S.-H."/>
            <person name="Stueber K."/>
            <person name="Theodoulou F.L."/>
            <person name="Tu H."/>
            <person name="Van de Peer Y."/>
            <person name="Verrier P.J."/>
            <person name="Waters E."/>
            <person name="Wood A."/>
            <person name="Yang L."/>
            <person name="Cove D."/>
            <person name="Cuming A."/>
            <person name="Hasebe M."/>
            <person name="Lucas S."/>
            <person name="Mishler D.B."/>
            <person name="Reski R."/>
            <person name="Grigoriev I."/>
            <person name="Quatrano R.S."/>
            <person name="Boore J.L."/>
        </authorList>
    </citation>
    <scope>NUCLEOTIDE SEQUENCE [LARGE SCALE GENOMIC DNA]</scope>
    <source>
        <strain evidence="6 7">cv. Gransden 2004</strain>
    </source>
</reference>
<dbReference type="PANTHER" id="PTHR13847:SF287">
    <property type="entry name" value="FAD-DEPENDENT OXIDOREDUCTASE DOMAIN-CONTAINING PROTEIN 1"/>
    <property type="match status" value="1"/>
</dbReference>
<evidence type="ECO:0000256" key="2">
    <source>
        <dbReference type="ARBA" id="ARBA00039785"/>
    </source>
</evidence>
<dbReference type="Gene3D" id="3.50.50.60">
    <property type="entry name" value="FAD/NAD(P)-binding domain"/>
    <property type="match status" value="1"/>
</dbReference>
<dbReference type="FunCoup" id="A0A2K1JN55">
    <property type="interactions" value="768"/>
</dbReference>
<dbReference type="Proteomes" id="UP000006727">
    <property type="component" value="Chromosome 13"/>
</dbReference>
<dbReference type="EnsemblPlants" id="Pp3c13_24490V3.1">
    <property type="protein sequence ID" value="Pp3c13_24490V3.1"/>
    <property type="gene ID" value="Pp3c13_24490"/>
</dbReference>
<dbReference type="RefSeq" id="XP_024392508.1">
    <property type="nucleotide sequence ID" value="XM_024536740.2"/>
</dbReference>
<dbReference type="EMBL" id="ABEU02000013">
    <property type="protein sequence ID" value="PNR42971.1"/>
    <property type="molecule type" value="Genomic_DNA"/>
</dbReference>
<name>A0A2K1JN55_PHYPA</name>
<evidence type="ECO:0000259" key="4">
    <source>
        <dbReference type="Pfam" id="PF01266"/>
    </source>
</evidence>
<sequence>MAFSISSSSSSSSSIACCAPPRCVSRACRCGTCLDAFIATSTSPPPSSSSAHAAPSRLAPLTTPFARRSVAIAVDSHARQHQTLSVLQEMEFDVVVVGAGIIGLTVANRILEETRFSVVVVDAKRPCAGATGAGQGYVWLNHRNPASKTWGLAHRSKLLWEQLVADLADAGSDPLSAIGWQNTGSLLVANSVEEARGLQAHVGAMATAGVDAEFLTASELQKIEPSLKVGHEGGAAFVPGDSQIDAALAVEFFRKRNLAYRVEGRYMELFDSPVEELYRSSADGSIEVVQTSRHKLRSREAVIVAAGAWSPNILTRAAQEWRLPLIPPVKPRKGHLLVLEGLPSLKINHGLMEFEYTANYTTAHSTQCSQPEDVSTPSLVTDPTVISHDSFRVAMTASTDKSGRLLLGSSREFSGFSTAHHYEAIEGILSRASEYFPALKDISVEDVLEKQTIRTGLRPYAFGGVPLVGPVPGVERLMLATGHEGSGLCMALGTAEMLVTRLLGKETVFDVDPYLPASRLCHSQTNAQTLA</sequence>
<dbReference type="AlphaFoldDB" id="A0A2K1JN55"/>
<dbReference type="SUPFAM" id="SSF51905">
    <property type="entry name" value="FAD/NAD(P)-binding domain"/>
    <property type="match status" value="1"/>
</dbReference>
<dbReference type="InterPro" id="IPR036188">
    <property type="entry name" value="FAD/NAD-bd_sf"/>
</dbReference>
<dbReference type="Gramene" id="Pp3c13_24490V3.3">
    <property type="protein sequence ID" value="Pp3c13_24490V3.3"/>
    <property type="gene ID" value="Pp3c13_24490"/>
</dbReference>
<dbReference type="GeneID" id="112290472"/>
<dbReference type="Gramene" id="Pp3c13_24490V3.1">
    <property type="protein sequence ID" value="Pp3c13_24490V3.1"/>
    <property type="gene ID" value="Pp3c13_24490"/>
</dbReference>
<evidence type="ECO:0000256" key="3">
    <source>
        <dbReference type="ARBA" id="ARBA00046185"/>
    </source>
</evidence>
<dbReference type="PANTHER" id="PTHR13847">
    <property type="entry name" value="SARCOSINE DEHYDROGENASE-RELATED"/>
    <property type="match status" value="1"/>
</dbReference>
<evidence type="ECO:0000313" key="7">
    <source>
        <dbReference type="Proteomes" id="UP000006727"/>
    </source>
</evidence>
<dbReference type="KEGG" id="ppp:112290472"/>
<proteinExistence type="predicted"/>
<keyword evidence="7" id="KW-1185">Reference proteome</keyword>
<dbReference type="PaxDb" id="3218-PP1S37_343V6.1"/>
<dbReference type="GO" id="GO:0005737">
    <property type="term" value="C:cytoplasm"/>
    <property type="evidence" value="ECO:0000318"/>
    <property type="project" value="GO_Central"/>
</dbReference>
<dbReference type="InterPro" id="IPR006076">
    <property type="entry name" value="FAD-dep_OxRdtase"/>
</dbReference>
<dbReference type="GO" id="GO:0016491">
    <property type="term" value="F:oxidoreductase activity"/>
    <property type="evidence" value="ECO:0007669"/>
    <property type="project" value="UniProtKB-KW"/>
</dbReference>
<dbReference type="Gene3D" id="3.30.9.10">
    <property type="entry name" value="D-Amino Acid Oxidase, subunit A, domain 2"/>
    <property type="match status" value="1"/>
</dbReference>
<evidence type="ECO:0000313" key="5">
    <source>
        <dbReference type="EMBL" id="PNR42971.1"/>
    </source>
</evidence>
<dbReference type="EnsemblPlants" id="Pp3c13_24490V3.3">
    <property type="protein sequence ID" value="Pp3c13_24490V3.3"/>
    <property type="gene ID" value="Pp3c13_24490"/>
</dbReference>
<comment type="function">
    <text evidence="3">Required for the assembly of the mitochondrial membrane respiratory chain NADH dehydrogenase (Complex I). Involved in mid-late stages of complex I assembly.</text>
</comment>